<dbReference type="UniPathway" id="UPA00034">
    <property type="reaction ID" value="UER00025"/>
</dbReference>
<evidence type="ECO:0000256" key="2">
    <source>
        <dbReference type="ARBA" id="ARBA00010219"/>
    </source>
</evidence>
<dbReference type="RefSeq" id="WP_017822756.1">
    <property type="nucleotide sequence ID" value="NZ_AORC01000005.1"/>
</dbReference>
<dbReference type="PANTHER" id="PTHR31689:SF0">
    <property type="entry name" value="DIAMINOPIMELATE EPIMERASE"/>
    <property type="match status" value="1"/>
</dbReference>
<feature type="binding site" evidence="8">
    <location>
        <begin position="225"/>
        <end position="226"/>
    </location>
    <ligand>
        <name>substrate</name>
    </ligand>
</feature>
<dbReference type="GO" id="GO:0009089">
    <property type="term" value="P:lysine biosynthetic process via diaminopimelate"/>
    <property type="evidence" value="ECO:0007669"/>
    <property type="project" value="UniProtKB-UniRule"/>
</dbReference>
<organism evidence="10 11">
    <name type="scientific">Brachybacterium muris UCD-AY4</name>
    <dbReference type="NCBI Taxonomy" id="1249481"/>
    <lineage>
        <taxon>Bacteria</taxon>
        <taxon>Bacillati</taxon>
        <taxon>Actinomycetota</taxon>
        <taxon>Actinomycetes</taxon>
        <taxon>Micrococcales</taxon>
        <taxon>Dermabacteraceae</taxon>
        <taxon>Brachybacterium</taxon>
    </lineage>
</organism>
<evidence type="ECO:0000256" key="9">
    <source>
        <dbReference type="PROSITE-ProRule" id="PRU10125"/>
    </source>
</evidence>
<dbReference type="STRING" id="1249481.D641_0105260"/>
<dbReference type="HOGENOM" id="CLU_053306_4_0_11"/>
<protein>
    <recommendedName>
        <fullName evidence="3 8">Diaminopimelate epimerase</fullName>
        <shortName evidence="8">DAP epimerase</shortName>
        <ecNumber evidence="3 8">5.1.1.7</ecNumber>
    </recommendedName>
    <alternativeName>
        <fullName evidence="8">PLP-independent amino acid racemase</fullName>
    </alternativeName>
</protein>
<evidence type="ECO:0000256" key="4">
    <source>
        <dbReference type="ARBA" id="ARBA00022605"/>
    </source>
</evidence>
<comment type="subcellular location">
    <subcellularLocation>
        <location evidence="8">Cytoplasm</location>
    </subcellularLocation>
</comment>
<dbReference type="HAMAP" id="MF_00197">
    <property type="entry name" value="DAP_epimerase"/>
    <property type="match status" value="1"/>
</dbReference>
<dbReference type="PANTHER" id="PTHR31689">
    <property type="entry name" value="DIAMINOPIMELATE EPIMERASE, CHLOROPLASTIC"/>
    <property type="match status" value="1"/>
</dbReference>
<evidence type="ECO:0000256" key="7">
    <source>
        <dbReference type="ARBA" id="ARBA00051712"/>
    </source>
</evidence>
<name>A0A022KZU4_9MICO</name>
<comment type="pathway">
    <text evidence="1 8">Amino-acid biosynthesis; L-lysine biosynthesis via DAP pathway; DL-2,6-diaminopimelate from LL-2,6-diaminopimelate: step 1/1.</text>
</comment>
<feature type="binding site" evidence="8">
    <location>
        <position position="75"/>
    </location>
    <ligand>
        <name>substrate</name>
    </ligand>
</feature>
<dbReference type="EC" id="5.1.1.7" evidence="3 8"/>
<evidence type="ECO:0000313" key="10">
    <source>
        <dbReference type="EMBL" id="EYT50191.1"/>
    </source>
</evidence>
<dbReference type="Proteomes" id="UP000019754">
    <property type="component" value="Unassembled WGS sequence"/>
</dbReference>
<dbReference type="InterPro" id="IPR001653">
    <property type="entry name" value="DAP_epimerase_DapF"/>
</dbReference>
<evidence type="ECO:0000256" key="5">
    <source>
        <dbReference type="ARBA" id="ARBA00023154"/>
    </source>
</evidence>
<feature type="site" description="Could be important to modulate the pK values of the two catalytic cysteine residues" evidence="8">
    <location>
        <position position="215"/>
    </location>
</feature>
<keyword evidence="8" id="KW-0963">Cytoplasm</keyword>
<dbReference type="Pfam" id="PF01678">
    <property type="entry name" value="DAP_epimerase"/>
    <property type="match status" value="2"/>
</dbReference>
<feature type="site" description="Could be important to modulate the pK values of the two catalytic cysteine residues" evidence="8">
    <location>
        <position position="166"/>
    </location>
</feature>
<evidence type="ECO:0000313" key="11">
    <source>
        <dbReference type="Proteomes" id="UP000019754"/>
    </source>
</evidence>
<dbReference type="GO" id="GO:0008837">
    <property type="term" value="F:diaminopimelate epimerase activity"/>
    <property type="evidence" value="ECO:0007669"/>
    <property type="project" value="UniProtKB-UniRule"/>
</dbReference>
<feature type="active site" description="Proton acceptor" evidence="8">
    <location>
        <position position="224"/>
    </location>
</feature>
<feature type="binding site" evidence="8">
    <location>
        <position position="197"/>
    </location>
    <ligand>
        <name>substrate</name>
    </ligand>
</feature>
<comment type="subunit">
    <text evidence="8">Homodimer.</text>
</comment>
<comment type="caution">
    <text evidence="8">Lacks conserved residue(s) required for the propagation of feature annotation.</text>
</comment>
<keyword evidence="6 8" id="KW-0413">Isomerase</keyword>
<feature type="active site" evidence="9">
    <location>
        <position position="84"/>
    </location>
</feature>
<dbReference type="AlphaFoldDB" id="A0A022KZU4"/>
<gene>
    <name evidence="8" type="primary">dapF</name>
    <name evidence="10" type="ORF">D641_0105260</name>
</gene>
<evidence type="ECO:0000256" key="1">
    <source>
        <dbReference type="ARBA" id="ARBA00005196"/>
    </source>
</evidence>
<keyword evidence="11" id="KW-1185">Reference proteome</keyword>
<dbReference type="GO" id="GO:0005829">
    <property type="term" value="C:cytosol"/>
    <property type="evidence" value="ECO:0007669"/>
    <property type="project" value="TreeGrafter"/>
</dbReference>
<comment type="function">
    <text evidence="8">Catalyzes the stereoinversion of LL-2,6-diaminopimelate (L,L-DAP) to meso-diaminopimelate (meso-DAP), a precursor of L-lysine and an essential component of the bacterial peptidoglycan.</text>
</comment>
<dbReference type="InterPro" id="IPR018510">
    <property type="entry name" value="DAP_epimerase_AS"/>
</dbReference>
<evidence type="ECO:0000256" key="3">
    <source>
        <dbReference type="ARBA" id="ARBA00013080"/>
    </source>
</evidence>
<keyword evidence="5 8" id="KW-0457">Lysine biosynthesis</keyword>
<comment type="caution">
    <text evidence="10">The sequence shown here is derived from an EMBL/GenBank/DDBJ whole genome shotgun (WGS) entry which is preliminary data.</text>
</comment>
<evidence type="ECO:0000256" key="6">
    <source>
        <dbReference type="ARBA" id="ARBA00023235"/>
    </source>
</evidence>
<reference evidence="10 11" key="1">
    <citation type="journal article" date="2013" name="Genome Announc.">
        <title>Draft genome sequence of an Actinobacterium, Brachybacterium muris strain UCD-AY4.</title>
        <authorList>
            <person name="Lo J.R."/>
            <person name="Lang J.M."/>
            <person name="Darling A.E."/>
            <person name="Eisen J.A."/>
            <person name="Coil D.A."/>
        </authorList>
    </citation>
    <scope>NUCLEOTIDE SEQUENCE [LARGE SCALE GENOMIC DNA]</scope>
    <source>
        <strain evidence="10 11">UCD-AY4</strain>
    </source>
</reference>
<comment type="catalytic activity">
    <reaction evidence="7 8">
        <text>(2S,6S)-2,6-diaminopimelate = meso-2,6-diaminopimelate</text>
        <dbReference type="Rhea" id="RHEA:15393"/>
        <dbReference type="ChEBI" id="CHEBI:57609"/>
        <dbReference type="ChEBI" id="CHEBI:57791"/>
        <dbReference type="EC" id="5.1.1.7"/>
    </reaction>
</comment>
<dbReference type="PROSITE" id="PS01326">
    <property type="entry name" value="DAP_EPIMERASE"/>
    <property type="match status" value="1"/>
</dbReference>
<feature type="active site" description="Proton donor" evidence="8">
    <location>
        <position position="84"/>
    </location>
</feature>
<comment type="similarity">
    <text evidence="2 8">Belongs to the diaminopimelate epimerase family.</text>
</comment>
<feature type="binding site" evidence="8">
    <location>
        <position position="15"/>
    </location>
    <ligand>
        <name>substrate</name>
    </ligand>
</feature>
<feature type="binding site" evidence="8">
    <location>
        <position position="164"/>
    </location>
    <ligand>
        <name>substrate</name>
    </ligand>
</feature>
<accession>A0A022KZU4</accession>
<keyword evidence="4 8" id="KW-0028">Amino-acid biosynthesis</keyword>
<sequence>MDRTLPFTKGHGTRNDFVVLEDPDGALDLDEATVAALADRRGGIGGDGVIRVVRTHAAGIDAPADAPEWFMDYRNADGSLAEMCGNGVRVFAAYLRASGLVDDDAFDIWTRAGRRTVEILGRPAKDRQDWTVRVGMGAPVLADNGRTLAIDGIELPALDVDMGNPHAVAFLPEDRPLPEIDLARRPGISPDPAGGTNMEFVAQRGPRHVAMRVFERGVGETDSCGTGVAAVAVAAAHRAGDDSGQPWTVEVPGGTLEVGWRGQEVTLTGPARLVAEGTFTG</sequence>
<proteinExistence type="inferred from homology"/>
<evidence type="ECO:0000256" key="8">
    <source>
        <dbReference type="HAMAP-Rule" id="MF_00197"/>
    </source>
</evidence>
<dbReference type="NCBIfam" id="TIGR00652">
    <property type="entry name" value="DapF"/>
    <property type="match status" value="1"/>
</dbReference>
<feature type="binding site" evidence="8">
    <location>
        <begin position="85"/>
        <end position="86"/>
    </location>
    <ligand>
        <name>substrate</name>
    </ligand>
</feature>
<dbReference type="SUPFAM" id="SSF54506">
    <property type="entry name" value="Diaminopimelate epimerase-like"/>
    <property type="match status" value="2"/>
</dbReference>
<feature type="binding site" evidence="8">
    <location>
        <begin position="215"/>
        <end position="216"/>
    </location>
    <ligand>
        <name>substrate</name>
    </ligand>
</feature>
<dbReference type="OrthoDB" id="9805408at2"/>
<dbReference type="EMBL" id="AORC01000005">
    <property type="protein sequence ID" value="EYT50191.1"/>
    <property type="molecule type" value="Genomic_DNA"/>
</dbReference>
<dbReference type="Gene3D" id="3.10.310.10">
    <property type="entry name" value="Diaminopimelate Epimerase, Chain A, domain 1"/>
    <property type="match status" value="2"/>
</dbReference>